<keyword evidence="2" id="KW-1185">Reference proteome</keyword>
<evidence type="ECO:0008006" key="3">
    <source>
        <dbReference type="Google" id="ProtNLM"/>
    </source>
</evidence>
<evidence type="ECO:0000313" key="2">
    <source>
        <dbReference type="Proteomes" id="UP000321157"/>
    </source>
</evidence>
<accession>A0A511VI86</accession>
<protein>
    <recommendedName>
        <fullName evidence="3">Group-specific protein</fullName>
    </recommendedName>
</protein>
<evidence type="ECO:0000313" key="1">
    <source>
        <dbReference type="EMBL" id="GEN36882.1"/>
    </source>
</evidence>
<organism evidence="1 2">
    <name type="scientific">Aneurinibacillus danicus</name>
    <dbReference type="NCBI Taxonomy" id="267746"/>
    <lineage>
        <taxon>Bacteria</taxon>
        <taxon>Bacillati</taxon>
        <taxon>Bacillota</taxon>
        <taxon>Bacilli</taxon>
        <taxon>Bacillales</taxon>
        <taxon>Paenibacillaceae</taxon>
        <taxon>Aneurinibacillus group</taxon>
        <taxon>Aneurinibacillus</taxon>
    </lineage>
</organism>
<sequence>MHNKPKYAETIIVLVKYKKFFRWFVADKEIWFLDLKKLISSYLEKGYEIPNPDDFSDRFNIAVVNEDTAEDFLQKLSDFEVGTEELRKMLEQGRYSHISDMLPSLYVDFDDKELTSYYPEPASYELYVPNGWLGKYEQFIEVIPEDYHYWIIDGNNLFLKEHSCNE</sequence>
<comment type="caution">
    <text evidence="1">The sequence shown here is derived from an EMBL/GenBank/DDBJ whole genome shotgun (WGS) entry which is preliminary data.</text>
</comment>
<dbReference type="RefSeq" id="WP_146812509.1">
    <property type="nucleotide sequence ID" value="NZ_BJXX01000281.1"/>
</dbReference>
<dbReference type="Proteomes" id="UP000321157">
    <property type="component" value="Unassembled WGS sequence"/>
</dbReference>
<dbReference type="AlphaFoldDB" id="A0A511VI86"/>
<gene>
    <name evidence="1" type="ORF">ADA01nite_43420</name>
</gene>
<proteinExistence type="predicted"/>
<dbReference type="EMBL" id="BJXX01000281">
    <property type="protein sequence ID" value="GEN36882.1"/>
    <property type="molecule type" value="Genomic_DNA"/>
</dbReference>
<reference evidence="1 2" key="1">
    <citation type="submission" date="2019-07" db="EMBL/GenBank/DDBJ databases">
        <title>Whole genome shotgun sequence of Aneurinibacillus danicus NBRC 102444.</title>
        <authorList>
            <person name="Hosoyama A."/>
            <person name="Uohara A."/>
            <person name="Ohji S."/>
            <person name="Ichikawa N."/>
        </authorList>
    </citation>
    <scope>NUCLEOTIDE SEQUENCE [LARGE SCALE GENOMIC DNA]</scope>
    <source>
        <strain evidence="1 2">NBRC 102444</strain>
    </source>
</reference>
<dbReference type="OrthoDB" id="7058913at2"/>
<name>A0A511VI86_9BACL</name>